<protein>
    <submittedName>
        <fullName evidence="1">Uncharacterized protein</fullName>
    </submittedName>
</protein>
<dbReference type="Proteomes" id="UP000324222">
    <property type="component" value="Unassembled WGS sequence"/>
</dbReference>
<evidence type="ECO:0000313" key="2">
    <source>
        <dbReference type="Proteomes" id="UP000324222"/>
    </source>
</evidence>
<name>A0A5B7DD26_PORTR</name>
<dbReference type="AlphaFoldDB" id="A0A5B7DD26"/>
<proteinExistence type="predicted"/>
<keyword evidence="2" id="KW-1185">Reference proteome</keyword>
<comment type="caution">
    <text evidence="1">The sequence shown here is derived from an EMBL/GenBank/DDBJ whole genome shotgun (WGS) entry which is preliminary data.</text>
</comment>
<organism evidence="1 2">
    <name type="scientific">Portunus trituberculatus</name>
    <name type="common">Swimming crab</name>
    <name type="synonym">Neptunus trituberculatus</name>
    <dbReference type="NCBI Taxonomy" id="210409"/>
    <lineage>
        <taxon>Eukaryota</taxon>
        <taxon>Metazoa</taxon>
        <taxon>Ecdysozoa</taxon>
        <taxon>Arthropoda</taxon>
        <taxon>Crustacea</taxon>
        <taxon>Multicrustacea</taxon>
        <taxon>Malacostraca</taxon>
        <taxon>Eumalacostraca</taxon>
        <taxon>Eucarida</taxon>
        <taxon>Decapoda</taxon>
        <taxon>Pleocyemata</taxon>
        <taxon>Brachyura</taxon>
        <taxon>Eubrachyura</taxon>
        <taxon>Portunoidea</taxon>
        <taxon>Portunidae</taxon>
        <taxon>Portuninae</taxon>
        <taxon>Portunus</taxon>
    </lineage>
</organism>
<accession>A0A5B7DD26</accession>
<evidence type="ECO:0000313" key="1">
    <source>
        <dbReference type="EMBL" id="MPC18945.1"/>
    </source>
</evidence>
<reference evidence="1 2" key="1">
    <citation type="submission" date="2019-05" db="EMBL/GenBank/DDBJ databases">
        <title>Another draft genome of Portunus trituberculatus and its Hox gene families provides insights of decapod evolution.</title>
        <authorList>
            <person name="Jeong J.-H."/>
            <person name="Song I."/>
            <person name="Kim S."/>
            <person name="Choi T."/>
            <person name="Kim D."/>
            <person name="Ryu S."/>
            <person name="Kim W."/>
        </authorList>
    </citation>
    <scope>NUCLEOTIDE SEQUENCE [LARGE SCALE GENOMIC DNA]</scope>
    <source>
        <tissue evidence="1">Muscle</tissue>
    </source>
</reference>
<gene>
    <name evidence="1" type="ORF">E2C01_011844</name>
</gene>
<sequence length="61" mass="6632">MLQLHVLINKGTFLILSRASPPNTTTITTTTTKGSTVSQVAVYPKTPFMSTDISLGSMIYR</sequence>
<dbReference type="EMBL" id="VSRR010000724">
    <property type="protein sequence ID" value="MPC18945.1"/>
    <property type="molecule type" value="Genomic_DNA"/>
</dbReference>